<evidence type="ECO:0000313" key="2">
    <source>
        <dbReference type="EMBL" id="CAD7656748.1"/>
    </source>
</evidence>
<dbReference type="EMBL" id="CAJPVJ010011678">
    <property type="protein sequence ID" value="CAG2173935.1"/>
    <property type="molecule type" value="Genomic_DNA"/>
</dbReference>
<accession>A0A7R9QTM1</accession>
<reference evidence="2" key="1">
    <citation type="submission" date="2020-11" db="EMBL/GenBank/DDBJ databases">
        <authorList>
            <person name="Tran Van P."/>
        </authorList>
    </citation>
    <scope>NUCLEOTIDE SEQUENCE</scope>
</reference>
<protein>
    <submittedName>
        <fullName evidence="2">Uncharacterized protein</fullName>
    </submittedName>
</protein>
<keyword evidence="3" id="KW-1185">Reference proteome</keyword>
<dbReference type="Proteomes" id="UP000728032">
    <property type="component" value="Unassembled WGS sequence"/>
</dbReference>
<evidence type="ECO:0000313" key="3">
    <source>
        <dbReference type="Proteomes" id="UP000728032"/>
    </source>
</evidence>
<dbReference type="AlphaFoldDB" id="A0A7R9QTM1"/>
<dbReference type="EMBL" id="OC926503">
    <property type="protein sequence ID" value="CAD7656748.1"/>
    <property type="molecule type" value="Genomic_DNA"/>
</dbReference>
<evidence type="ECO:0000256" key="1">
    <source>
        <dbReference type="SAM" id="MobiDB-lite"/>
    </source>
</evidence>
<feature type="region of interest" description="Disordered" evidence="1">
    <location>
        <begin position="140"/>
        <end position="191"/>
    </location>
</feature>
<feature type="compositionally biased region" description="Low complexity" evidence="1">
    <location>
        <begin position="140"/>
        <end position="158"/>
    </location>
</feature>
<feature type="region of interest" description="Disordered" evidence="1">
    <location>
        <begin position="237"/>
        <end position="256"/>
    </location>
</feature>
<gene>
    <name evidence="2" type="ORF">ONB1V03_LOCUS13384</name>
</gene>
<feature type="compositionally biased region" description="Low complexity" evidence="1">
    <location>
        <begin position="168"/>
        <end position="185"/>
    </location>
</feature>
<dbReference type="OrthoDB" id="1923159at2759"/>
<feature type="non-terminal residue" evidence="2">
    <location>
        <position position="1"/>
    </location>
</feature>
<organism evidence="2">
    <name type="scientific">Oppiella nova</name>
    <dbReference type="NCBI Taxonomy" id="334625"/>
    <lineage>
        <taxon>Eukaryota</taxon>
        <taxon>Metazoa</taxon>
        <taxon>Ecdysozoa</taxon>
        <taxon>Arthropoda</taxon>
        <taxon>Chelicerata</taxon>
        <taxon>Arachnida</taxon>
        <taxon>Acari</taxon>
        <taxon>Acariformes</taxon>
        <taxon>Sarcoptiformes</taxon>
        <taxon>Oribatida</taxon>
        <taxon>Brachypylina</taxon>
        <taxon>Oppioidea</taxon>
        <taxon>Oppiidae</taxon>
        <taxon>Oppiella</taxon>
    </lineage>
</organism>
<feature type="region of interest" description="Disordered" evidence="1">
    <location>
        <begin position="350"/>
        <end position="380"/>
    </location>
</feature>
<feature type="compositionally biased region" description="Acidic residues" evidence="1">
    <location>
        <begin position="244"/>
        <end position="256"/>
    </location>
</feature>
<sequence length="538" mass="59647">MYLHEMAEPEASFTKEEMSIGKHTEYEKRLIQHYWDLLVKERAEKSNRKNTQKDVELNGEHQHSHPKVESKHIVIKNPKQTMANHKNHKNASNVFNGETNGFGDECSNDSVVNGESGDSAVQSASPVIQCRWGTPTTRISSNCSSNSESNSLSNSLSSTPNQTSGAAQPSQPQPQQQQPQHPSPQEALVHQLQHGVRLSPGITHRILGQTYVKSGDNLLNGIDSDNAVDAQLMKRNGLTNGMDGEGDSSGDDMTADDDDGLDFDPISISSRGLQDLLRDSSVMSTHSVVNTVFSNQTHDMYVNRLAKHHSYEIPTQMVTSNQKANEYQNGFVVNNRQQMMNVFNNQMSGPQQQHLLSQHQIHSQQHPQQQPSPQWQTQQQNSLRQLLPNVNIAFRHQNTGLDGTGGNGFLNGFTGNCNTNSQQMIPNIRQQSIGHQMGGPSLMSSHPVMATNNGGPTGATAGNGVNVLPHFWSQSQQQQQQREHMLRLQQQQQQHQIPVHRQHPFHHNQRLYMGPPVAQQMSAPVPTAAGGRQPPPGF</sequence>
<name>A0A7R9QTM1_9ACAR</name>
<proteinExistence type="predicted"/>
<feature type="region of interest" description="Disordered" evidence="1">
    <location>
        <begin position="45"/>
        <end position="70"/>
    </location>
</feature>